<evidence type="ECO:0000313" key="8">
    <source>
        <dbReference type="Proteomes" id="UP000373449"/>
    </source>
</evidence>
<evidence type="ECO:0000256" key="1">
    <source>
        <dbReference type="ARBA" id="ARBA00023015"/>
    </source>
</evidence>
<dbReference type="PANTHER" id="PTHR42756">
    <property type="entry name" value="TRANSCRIPTIONAL REGULATOR, MARR"/>
    <property type="match status" value="1"/>
</dbReference>
<dbReference type="Proteomes" id="UP000224974">
    <property type="component" value="Unassembled WGS sequence"/>
</dbReference>
<reference evidence="5" key="1">
    <citation type="submission" date="2017-09" db="EMBL/GenBank/DDBJ databases">
        <title>FDA dAtabase for Regulatory Grade micrObial Sequences (FDA-ARGOS): Supporting development and validation of Infectious Disease Dx tests.</title>
        <authorList>
            <person name="Minogue T."/>
            <person name="Wolcott M."/>
            <person name="Wasieloski L."/>
            <person name="Aguilar W."/>
            <person name="Moore D."/>
            <person name="Tallon L.J."/>
            <person name="Sadzewicz L."/>
            <person name="Ott S."/>
            <person name="Zhao X."/>
            <person name="Nagaraj S."/>
            <person name="Vavikolanu K."/>
            <person name="Aluvathingal J."/>
            <person name="Nadendla S."/>
            <person name="Sichtig H."/>
        </authorList>
    </citation>
    <scope>NUCLEOTIDE SEQUENCE</scope>
    <source>
        <strain evidence="5">FDAARGOS_387</strain>
    </source>
</reference>
<reference evidence="6 8" key="3">
    <citation type="submission" date="2019-03" db="EMBL/GenBank/DDBJ databases">
        <authorList>
            <consortium name="Pathogen Informatics"/>
        </authorList>
    </citation>
    <scope>NUCLEOTIDE SEQUENCE [LARGE SCALE GENOMIC DNA]</scope>
    <source>
        <strain evidence="6 8">NCTC12282</strain>
    </source>
</reference>
<dbReference type="GO" id="GO:0003677">
    <property type="term" value="F:DNA binding"/>
    <property type="evidence" value="ECO:0007669"/>
    <property type="project" value="UniProtKB-KW"/>
</dbReference>
<dbReference type="EMBL" id="PDDX01000001">
    <property type="protein sequence ID" value="PHI29674.1"/>
    <property type="molecule type" value="Genomic_DNA"/>
</dbReference>
<dbReference type="Pfam" id="PF01047">
    <property type="entry name" value="MarR"/>
    <property type="match status" value="1"/>
</dbReference>
<dbReference type="RefSeq" id="WP_029093181.1">
    <property type="nucleotide sequence ID" value="NZ_CAADJA010000002.1"/>
</dbReference>
<sequence>MESSFSPTENILDTYNSMQSDFPHEEVKLTRLSMHTYTKLLEYRNKNFKAKDINETLFMALVILNVQENKSIQPSELSLALGSSRTNATRIADDLEKKGWIVRKESGSDRRCLHLFLTDAGQAFLDNLFPQQNANLLKVWSVFTDEERQQLEHLNRKLLTRLEAIEQA</sequence>
<dbReference type="SMART" id="SM00347">
    <property type="entry name" value="HTH_MARR"/>
    <property type="match status" value="1"/>
</dbReference>
<dbReference type="NCBIfam" id="NF008122">
    <property type="entry name" value="PRK10870.1"/>
    <property type="match status" value="1"/>
</dbReference>
<dbReference type="OrthoDB" id="5947517at2"/>
<dbReference type="AlphaFoldDB" id="A0A2C6DLN6"/>
<dbReference type="Gene3D" id="1.10.10.10">
    <property type="entry name" value="Winged helix-like DNA-binding domain superfamily/Winged helix DNA-binding domain"/>
    <property type="match status" value="1"/>
</dbReference>
<keyword evidence="2" id="KW-0238">DNA-binding</keyword>
<evidence type="ECO:0000313" key="7">
    <source>
        <dbReference type="Proteomes" id="UP000224974"/>
    </source>
</evidence>
<organism evidence="5 7">
    <name type="scientific">Budvicia aquatica</name>
    <dbReference type="NCBI Taxonomy" id="82979"/>
    <lineage>
        <taxon>Bacteria</taxon>
        <taxon>Pseudomonadati</taxon>
        <taxon>Pseudomonadota</taxon>
        <taxon>Gammaproteobacteria</taxon>
        <taxon>Enterobacterales</taxon>
        <taxon>Budviciaceae</taxon>
        <taxon>Budvicia</taxon>
    </lineage>
</organism>
<evidence type="ECO:0000313" key="6">
    <source>
        <dbReference type="EMBL" id="VFS48052.1"/>
    </source>
</evidence>
<proteinExistence type="predicted"/>
<dbReference type="SUPFAM" id="SSF46785">
    <property type="entry name" value="Winged helix' DNA-binding domain"/>
    <property type="match status" value="1"/>
</dbReference>
<keyword evidence="7" id="KW-1185">Reference proteome</keyword>
<dbReference type="InterPro" id="IPR036388">
    <property type="entry name" value="WH-like_DNA-bd_sf"/>
</dbReference>
<dbReference type="PROSITE" id="PS50995">
    <property type="entry name" value="HTH_MARR_2"/>
    <property type="match status" value="1"/>
</dbReference>
<evidence type="ECO:0000313" key="5">
    <source>
        <dbReference type="EMBL" id="PHI29674.1"/>
    </source>
</evidence>
<reference evidence="7" key="2">
    <citation type="submission" date="2017-09" db="EMBL/GenBank/DDBJ databases">
        <title>FDA dAtabase for Regulatory Grade micrObial Sequences (FDA-ARGOS): Supporting development and validation of Infectious Disease Dx tests.</title>
        <authorList>
            <person name="Minogue T."/>
            <person name="Wolcott M."/>
            <person name="Wasieloski L."/>
            <person name="Aguilar W."/>
            <person name="Moore D."/>
            <person name="Tallon L."/>
            <person name="Sadzewicz L."/>
            <person name="Ott S."/>
            <person name="Zhao X."/>
            <person name="Nagaraj S."/>
            <person name="Vavikolanu K."/>
            <person name="Aluvathingal J."/>
            <person name="Nadendla S."/>
            <person name="Sichtig H."/>
        </authorList>
    </citation>
    <scope>NUCLEOTIDE SEQUENCE [LARGE SCALE GENOMIC DNA]</scope>
    <source>
        <strain evidence="7">FDAARGOS_387</strain>
    </source>
</reference>
<feature type="domain" description="HTH marR-type" evidence="4">
    <location>
        <begin position="26"/>
        <end position="160"/>
    </location>
</feature>
<dbReference type="STRING" id="1111728.GCA_000427805_00577"/>
<dbReference type="PROSITE" id="PS01117">
    <property type="entry name" value="HTH_MARR_1"/>
    <property type="match status" value="1"/>
</dbReference>
<accession>A0A2C6DLN6</accession>
<dbReference type="InterPro" id="IPR023187">
    <property type="entry name" value="Tscrpt_reg_MarR-type_CS"/>
</dbReference>
<dbReference type="PRINTS" id="PR00598">
    <property type="entry name" value="HTHMARR"/>
</dbReference>
<protein>
    <submittedName>
        <fullName evidence="5">Transcriptional repressor MprA</fullName>
    </submittedName>
    <submittedName>
        <fullName evidence="6">Uncharacterized HTH-type transcriptional regulator yusO</fullName>
    </submittedName>
</protein>
<evidence type="ECO:0000259" key="4">
    <source>
        <dbReference type="PROSITE" id="PS50995"/>
    </source>
</evidence>
<evidence type="ECO:0000256" key="3">
    <source>
        <dbReference type="ARBA" id="ARBA00023163"/>
    </source>
</evidence>
<dbReference type="GO" id="GO:0003700">
    <property type="term" value="F:DNA-binding transcription factor activity"/>
    <property type="evidence" value="ECO:0007669"/>
    <property type="project" value="InterPro"/>
</dbReference>
<keyword evidence="1" id="KW-0805">Transcription regulation</keyword>
<dbReference type="InterPro" id="IPR000835">
    <property type="entry name" value="HTH_MarR-typ"/>
</dbReference>
<dbReference type="Proteomes" id="UP000373449">
    <property type="component" value="Unassembled WGS sequence"/>
</dbReference>
<gene>
    <name evidence="6" type="primary">yusO</name>
    <name evidence="5" type="ORF">CRN84_10180</name>
    <name evidence="6" type="ORF">NCTC12282_02965</name>
</gene>
<evidence type="ECO:0000256" key="2">
    <source>
        <dbReference type="ARBA" id="ARBA00023125"/>
    </source>
</evidence>
<dbReference type="EMBL" id="CAADJA010000002">
    <property type="protein sequence ID" value="VFS48052.1"/>
    <property type="molecule type" value="Genomic_DNA"/>
</dbReference>
<dbReference type="PANTHER" id="PTHR42756:SF1">
    <property type="entry name" value="TRANSCRIPTIONAL REPRESSOR OF EMRAB OPERON"/>
    <property type="match status" value="1"/>
</dbReference>
<keyword evidence="3" id="KW-0804">Transcription</keyword>
<dbReference type="InterPro" id="IPR036390">
    <property type="entry name" value="WH_DNA-bd_sf"/>
</dbReference>
<name>A0A2C6DLN6_9GAMM</name>